<dbReference type="EMBL" id="JAJKBJ010000008">
    <property type="protein sequence ID" value="MCL9684130.1"/>
    <property type="molecule type" value="Genomic_DNA"/>
</dbReference>
<dbReference type="AlphaFoldDB" id="A0A9X2D051"/>
<gene>
    <name evidence="4" type="ORF">LOX96_08515</name>
</gene>
<evidence type="ECO:0000256" key="1">
    <source>
        <dbReference type="ARBA" id="ARBA00022679"/>
    </source>
</evidence>
<evidence type="ECO:0000313" key="4">
    <source>
        <dbReference type="EMBL" id="MCL9684130.1"/>
    </source>
</evidence>
<evidence type="ECO:0000256" key="2">
    <source>
        <dbReference type="ARBA" id="ARBA00023315"/>
    </source>
</evidence>
<reference evidence="4" key="1">
    <citation type="submission" date="2021-11" db="EMBL/GenBank/DDBJ databases">
        <title>Legionella maioricencis sp. nov., a new species isolated from hot water samples in Mallorca.</title>
        <authorList>
            <person name="Crespi S."/>
            <person name="Drasar V."/>
            <person name="Salva-Serra F."/>
            <person name="Jaen-Luchoro D."/>
            <person name="Pineiro-Iglesias B."/>
            <person name="Aliaga F."/>
            <person name="Fernandez-Juarez V."/>
            <person name="Coll G."/>
            <person name="Moore E.R.B."/>
            <person name="Bennasar-Figueras A."/>
        </authorList>
    </citation>
    <scope>NUCLEOTIDE SEQUENCE</scope>
    <source>
        <strain evidence="4">HCPI-6</strain>
    </source>
</reference>
<dbReference type="Gene3D" id="3.40.630.30">
    <property type="match status" value="1"/>
</dbReference>
<dbReference type="SUPFAM" id="SSF81301">
    <property type="entry name" value="Nucleotidyltransferase"/>
    <property type="match status" value="1"/>
</dbReference>
<protein>
    <submittedName>
        <fullName evidence="4">GNAT family N-acetyltransferase</fullName>
        <ecNumber evidence="4">2.3.1.-</ecNumber>
    </submittedName>
</protein>
<keyword evidence="5" id="KW-1185">Reference proteome</keyword>
<keyword evidence="2 4" id="KW-0012">Acyltransferase</keyword>
<dbReference type="PROSITE" id="PS51186">
    <property type="entry name" value="GNAT"/>
    <property type="match status" value="1"/>
</dbReference>
<dbReference type="GO" id="GO:0016747">
    <property type="term" value="F:acyltransferase activity, transferring groups other than amino-acyl groups"/>
    <property type="evidence" value="ECO:0007669"/>
    <property type="project" value="InterPro"/>
</dbReference>
<dbReference type="InterPro" id="IPR043519">
    <property type="entry name" value="NT_sf"/>
</dbReference>
<dbReference type="InterPro" id="IPR050680">
    <property type="entry name" value="YpeA/RimI_acetyltransf"/>
</dbReference>
<keyword evidence="1 4" id="KW-0808">Transferase</keyword>
<evidence type="ECO:0000259" key="3">
    <source>
        <dbReference type="PROSITE" id="PS51186"/>
    </source>
</evidence>
<dbReference type="InterPro" id="IPR016181">
    <property type="entry name" value="Acyl_CoA_acyltransferase"/>
</dbReference>
<comment type="caution">
    <text evidence="4">The sequence shown here is derived from an EMBL/GenBank/DDBJ whole genome shotgun (WGS) entry which is preliminary data.</text>
</comment>
<name>A0A9X2D051_9GAMM</name>
<proteinExistence type="predicted"/>
<dbReference type="EC" id="2.3.1.-" evidence="4"/>
<dbReference type="PANTHER" id="PTHR43420">
    <property type="entry name" value="ACETYLTRANSFERASE"/>
    <property type="match status" value="1"/>
</dbReference>
<dbReference type="SUPFAM" id="SSF55729">
    <property type="entry name" value="Acyl-CoA N-acyltransferases (Nat)"/>
    <property type="match status" value="1"/>
</dbReference>
<dbReference type="InterPro" id="IPR000182">
    <property type="entry name" value="GNAT_dom"/>
</dbReference>
<dbReference type="PANTHER" id="PTHR43420:SF47">
    <property type="entry name" value="N-ACETYLTRANSFERASE DOMAIN-CONTAINING PROTEIN"/>
    <property type="match status" value="1"/>
</dbReference>
<dbReference type="Gene3D" id="3.30.460.10">
    <property type="entry name" value="Beta Polymerase, domain 2"/>
    <property type="match status" value="1"/>
</dbReference>
<dbReference type="CDD" id="cd05403">
    <property type="entry name" value="NT_KNTase_like"/>
    <property type="match status" value="1"/>
</dbReference>
<organism evidence="4 5">
    <name type="scientific">Legionella maioricensis</name>
    <dbReference type="NCBI Taxonomy" id="2896528"/>
    <lineage>
        <taxon>Bacteria</taxon>
        <taxon>Pseudomonadati</taxon>
        <taxon>Pseudomonadota</taxon>
        <taxon>Gammaproteobacteria</taxon>
        <taxon>Legionellales</taxon>
        <taxon>Legionellaceae</taxon>
        <taxon>Legionella</taxon>
    </lineage>
</organism>
<dbReference type="Pfam" id="PF00583">
    <property type="entry name" value="Acetyltransf_1"/>
    <property type="match status" value="1"/>
</dbReference>
<evidence type="ECO:0000313" key="5">
    <source>
        <dbReference type="Proteomes" id="UP001139721"/>
    </source>
</evidence>
<dbReference type="RefSeq" id="WP_058478635.1">
    <property type="nucleotide sequence ID" value="NZ_JAJKBJ010000008.1"/>
</dbReference>
<dbReference type="Proteomes" id="UP001139721">
    <property type="component" value="Unassembled WGS sequence"/>
</dbReference>
<dbReference type="CDD" id="cd04301">
    <property type="entry name" value="NAT_SF"/>
    <property type="match status" value="1"/>
</dbReference>
<accession>A0A9X2D051</accession>
<feature type="domain" description="N-acetyltransferase" evidence="3">
    <location>
        <begin position="263"/>
        <end position="403"/>
    </location>
</feature>
<sequence>MILAKKKETDYMRCSPQETIQKLIHERYSEARAVFWAGSVSQGEETQVSDLDLVIVYEKLIRVYREAFVYEGWPIDAFVHDRESIRYFFEESRINSGISGTIQMILSGKDMMPASDFSNGIREEAHLYLKRGPLSWDKNQIDKERFLITDVLEDILSPKSYEEQIASASWLFEALSQFYFRAQNKWCANGKSIIRYLHQENPNLAREFSESFNRVYKEGDSTHLKKLVEKILQPYGGILWSGYHSDAPEDAKIPELIILAKNNDYEICFEERTNQEITAILSDGLKIYNEEMIGAYNHTPFTIYIKSIDKRTVLAGCYGDVTRANCYVDCIWVHPDFRQKGLGRNLMEKLEIFAKQKNCQVITIETAEFQARSFYEQLGYFVISMTEHNCFLDFNVYLMRKSL</sequence>